<protein>
    <submittedName>
        <fullName evidence="4">CX domain-containing protein</fullName>
    </submittedName>
</protein>
<feature type="compositionally biased region" description="Low complexity" evidence="1">
    <location>
        <begin position="308"/>
        <end position="326"/>
    </location>
</feature>
<sequence>MEEGSKEASPTISNLDLASIPEDSPVDSGVVPVLKEVTTHKEDSILTTMEDDQASKPEAFQTGSVSGPGSASSGSHFKTALAGAAIGTVGGLLAFEAGKAILHSADKPFQNNDKDYYFGQQYVPNKAGEIRCTMPLNDLINSIPAPSTAAPVEGENGTTPSANQVLQTLTFPNGTRPHEVAWACKQGTEVCCDLTLEFFSSPSRTEPDLTKLPGLASKELKFAVEPTVAPLLFRTSKTMVILIAGSNPEEIPSPPLSSGSTFDNIPTHFSIIAVLLLICCCGFCIIYHFCRSLLDCIMPRKDEYQYDQNQSYQQQTTQGYPMQQYPNNYDQSGAYPTQPAYPGQPQGYQQGYPPQPHVGYAPAHY</sequence>
<evidence type="ECO:0000313" key="3">
    <source>
        <dbReference type="Proteomes" id="UP000095287"/>
    </source>
</evidence>
<accession>A0A1I8ABR2</accession>
<feature type="transmembrane region" description="Helical" evidence="2">
    <location>
        <begin position="269"/>
        <end position="290"/>
    </location>
</feature>
<keyword evidence="2" id="KW-1133">Transmembrane helix</keyword>
<feature type="compositionally biased region" description="Low complexity" evidence="1">
    <location>
        <begin position="338"/>
        <end position="348"/>
    </location>
</feature>
<feature type="region of interest" description="Disordered" evidence="1">
    <location>
        <begin position="42"/>
        <end position="74"/>
    </location>
</feature>
<reference evidence="4" key="1">
    <citation type="submission" date="2016-11" db="UniProtKB">
        <authorList>
            <consortium name="WormBaseParasite"/>
        </authorList>
    </citation>
    <scope>IDENTIFICATION</scope>
</reference>
<evidence type="ECO:0000256" key="2">
    <source>
        <dbReference type="SAM" id="Phobius"/>
    </source>
</evidence>
<dbReference type="PANTHER" id="PTHR47520">
    <property type="entry name" value="CX DOMAIN-CONTAINING PROTEIN-RELATED"/>
    <property type="match status" value="1"/>
</dbReference>
<keyword evidence="2" id="KW-0472">Membrane</keyword>
<proteinExistence type="predicted"/>
<keyword evidence="3" id="KW-1185">Reference proteome</keyword>
<dbReference type="WBParaSite" id="L893_g3959.t3">
    <property type="protein sequence ID" value="L893_g3959.t3"/>
    <property type="gene ID" value="L893_g3959"/>
</dbReference>
<feature type="region of interest" description="Disordered" evidence="1">
    <location>
        <begin position="308"/>
        <end position="348"/>
    </location>
</feature>
<evidence type="ECO:0000256" key="1">
    <source>
        <dbReference type="SAM" id="MobiDB-lite"/>
    </source>
</evidence>
<dbReference type="Proteomes" id="UP000095287">
    <property type="component" value="Unplaced"/>
</dbReference>
<dbReference type="AlphaFoldDB" id="A0A1I8ABR2"/>
<dbReference type="PANTHER" id="PTHR47520:SF8">
    <property type="entry name" value="CX DOMAIN-CONTAINING PROTEIN"/>
    <property type="match status" value="1"/>
</dbReference>
<feature type="compositionally biased region" description="Low complexity" evidence="1">
    <location>
        <begin position="63"/>
        <end position="74"/>
    </location>
</feature>
<keyword evidence="2" id="KW-0812">Transmembrane</keyword>
<feature type="region of interest" description="Disordered" evidence="1">
    <location>
        <begin position="1"/>
        <end position="29"/>
    </location>
</feature>
<name>A0A1I8ABR2_9BILA</name>
<organism evidence="3 4">
    <name type="scientific">Steinernema glaseri</name>
    <dbReference type="NCBI Taxonomy" id="37863"/>
    <lineage>
        <taxon>Eukaryota</taxon>
        <taxon>Metazoa</taxon>
        <taxon>Ecdysozoa</taxon>
        <taxon>Nematoda</taxon>
        <taxon>Chromadorea</taxon>
        <taxon>Rhabditida</taxon>
        <taxon>Tylenchina</taxon>
        <taxon>Panagrolaimomorpha</taxon>
        <taxon>Strongyloidoidea</taxon>
        <taxon>Steinernematidae</taxon>
        <taxon>Steinernema</taxon>
    </lineage>
</organism>
<evidence type="ECO:0000313" key="4">
    <source>
        <dbReference type="WBParaSite" id="L893_g3959.t3"/>
    </source>
</evidence>